<dbReference type="CDD" id="cd05819">
    <property type="entry name" value="NHL"/>
    <property type="match status" value="1"/>
</dbReference>
<protein>
    <submittedName>
        <fullName evidence="3">Uncharacterized protein</fullName>
    </submittedName>
</protein>
<dbReference type="PANTHER" id="PTHR24104">
    <property type="entry name" value="E3 UBIQUITIN-PROTEIN LIGASE NHLRC1-RELATED"/>
    <property type="match status" value="1"/>
</dbReference>
<dbReference type="Proteomes" id="UP000663874">
    <property type="component" value="Unassembled WGS sequence"/>
</dbReference>
<evidence type="ECO:0000256" key="2">
    <source>
        <dbReference type="PROSITE-ProRule" id="PRU00504"/>
    </source>
</evidence>
<organism evidence="3 4">
    <name type="scientific">Rotaria sordida</name>
    <dbReference type="NCBI Taxonomy" id="392033"/>
    <lineage>
        <taxon>Eukaryota</taxon>
        <taxon>Metazoa</taxon>
        <taxon>Spiralia</taxon>
        <taxon>Gnathifera</taxon>
        <taxon>Rotifera</taxon>
        <taxon>Eurotatoria</taxon>
        <taxon>Bdelloidea</taxon>
        <taxon>Philodinida</taxon>
        <taxon>Philodinidae</taxon>
        <taxon>Rotaria</taxon>
    </lineage>
</organism>
<dbReference type="EMBL" id="CAJOBE010005830">
    <property type="protein sequence ID" value="CAF3986794.1"/>
    <property type="molecule type" value="Genomic_DNA"/>
</dbReference>
<evidence type="ECO:0000256" key="1">
    <source>
        <dbReference type="ARBA" id="ARBA00022737"/>
    </source>
</evidence>
<dbReference type="InterPro" id="IPR001258">
    <property type="entry name" value="NHL_repeat"/>
</dbReference>
<dbReference type="AlphaFoldDB" id="A0A819MUC9"/>
<comment type="caution">
    <text evidence="3">The sequence shown here is derived from an EMBL/GenBank/DDBJ whole genome shotgun (WGS) entry which is preliminary data.</text>
</comment>
<dbReference type="Gene3D" id="2.40.10.500">
    <property type="match status" value="1"/>
</dbReference>
<accession>A0A819MUC9</accession>
<name>A0A819MUC9_9BILA</name>
<proteinExistence type="predicted"/>
<sequence length="252" mass="28760">MKWKLNENQGKIVAGGNGKGDRIDQLNYPTDMIVDEEDNSLIIADYGNKRVIRWPLNQNQQEILIENITCYGLAMDKYGFLYVSDWYNNEVKRWKLGEVKGKEGKLVAGGNDLGDQLNELYVPHFIFVDDEQSIYISDSTNLRVVKWKKDAKKGIIVAGGNGQGINLNQLNGPQGIIVDDLSQIYVADQYNHRIMRWSERSQEGEIIVGGNGRGNKSDQLYYPHGIAFDVERNLYVADWINNRIQKFDLISQ</sequence>
<dbReference type="InterPro" id="IPR011042">
    <property type="entry name" value="6-blade_b-propeller_TolB-like"/>
</dbReference>
<gene>
    <name evidence="3" type="ORF">FNK824_LOCUS25173</name>
</gene>
<dbReference type="PROSITE" id="PS51125">
    <property type="entry name" value="NHL"/>
    <property type="match status" value="1"/>
</dbReference>
<dbReference type="InterPro" id="IPR050952">
    <property type="entry name" value="TRIM-NHL_E3_ligases"/>
</dbReference>
<dbReference type="GO" id="GO:0008270">
    <property type="term" value="F:zinc ion binding"/>
    <property type="evidence" value="ECO:0007669"/>
    <property type="project" value="UniProtKB-KW"/>
</dbReference>
<dbReference type="Pfam" id="PF01436">
    <property type="entry name" value="NHL"/>
    <property type="match status" value="2"/>
</dbReference>
<reference evidence="3" key="1">
    <citation type="submission" date="2021-02" db="EMBL/GenBank/DDBJ databases">
        <authorList>
            <person name="Nowell W R."/>
        </authorList>
    </citation>
    <scope>NUCLEOTIDE SEQUENCE</scope>
</reference>
<dbReference type="PANTHER" id="PTHR24104:SF25">
    <property type="entry name" value="PROTEIN LIN-41"/>
    <property type="match status" value="1"/>
</dbReference>
<keyword evidence="1" id="KW-0677">Repeat</keyword>
<evidence type="ECO:0000313" key="3">
    <source>
        <dbReference type="EMBL" id="CAF3986794.1"/>
    </source>
</evidence>
<dbReference type="Gene3D" id="2.120.10.30">
    <property type="entry name" value="TolB, C-terminal domain"/>
    <property type="match status" value="1"/>
</dbReference>
<dbReference type="SUPFAM" id="SSF63825">
    <property type="entry name" value="YWTD domain"/>
    <property type="match status" value="1"/>
</dbReference>
<evidence type="ECO:0000313" key="4">
    <source>
        <dbReference type="Proteomes" id="UP000663874"/>
    </source>
</evidence>
<feature type="repeat" description="NHL" evidence="2">
    <location>
        <begin position="219"/>
        <end position="250"/>
    </location>
</feature>